<accession>A0AAN7WYU7</accession>
<dbReference type="EMBL" id="JAUZQC010000022">
    <property type="protein sequence ID" value="KAK5851347.1"/>
    <property type="molecule type" value="Genomic_DNA"/>
</dbReference>
<sequence length="76" mass="7921">MRKRKCKAGIIPSSAGVLLFCDLVSLKTLGSFRCCSSLLVIDPFHCGSIAERTGPLLSSETSVQTVGSVNAPTPAP</sequence>
<dbReference type="Proteomes" id="UP001346869">
    <property type="component" value="Unassembled WGS sequence"/>
</dbReference>
<keyword evidence="2" id="KW-1185">Reference proteome</keyword>
<proteinExistence type="predicted"/>
<dbReference type="AlphaFoldDB" id="A0AAN7WYU7"/>
<organism evidence="1 2">
    <name type="scientific">Eleginops maclovinus</name>
    <name type="common">Patagonian blennie</name>
    <name type="synonym">Eleginus maclovinus</name>
    <dbReference type="NCBI Taxonomy" id="56733"/>
    <lineage>
        <taxon>Eukaryota</taxon>
        <taxon>Metazoa</taxon>
        <taxon>Chordata</taxon>
        <taxon>Craniata</taxon>
        <taxon>Vertebrata</taxon>
        <taxon>Euteleostomi</taxon>
        <taxon>Actinopterygii</taxon>
        <taxon>Neopterygii</taxon>
        <taxon>Teleostei</taxon>
        <taxon>Neoteleostei</taxon>
        <taxon>Acanthomorphata</taxon>
        <taxon>Eupercaria</taxon>
        <taxon>Perciformes</taxon>
        <taxon>Notothenioidei</taxon>
        <taxon>Eleginopidae</taxon>
        <taxon>Eleginops</taxon>
    </lineage>
</organism>
<reference evidence="1 2" key="1">
    <citation type="journal article" date="2023" name="Genes (Basel)">
        <title>Chromosome-Level Genome Assembly and Circadian Gene Repertoire of the Patagonia Blennie Eleginops maclovinus-The Closest Ancestral Proxy of Antarctic Cryonotothenioids.</title>
        <authorList>
            <person name="Cheng C.C."/>
            <person name="Rivera-Colon A.G."/>
            <person name="Minhas B.F."/>
            <person name="Wilson L."/>
            <person name="Rayamajhi N."/>
            <person name="Vargas-Chacoff L."/>
            <person name="Catchen J.M."/>
        </authorList>
    </citation>
    <scope>NUCLEOTIDE SEQUENCE [LARGE SCALE GENOMIC DNA]</scope>
    <source>
        <strain evidence="1">JMC-PN-2008</strain>
    </source>
</reference>
<protein>
    <submittedName>
        <fullName evidence="1">Uncharacterized protein</fullName>
    </submittedName>
</protein>
<name>A0AAN7WYU7_ELEMC</name>
<reference evidence="1 2" key="2">
    <citation type="journal article" date="2023" name="Mol. Biol. Evol.">
        <title>Genomics of Secondarily Temperate Adaptation in the Only Non-Antarctic Icefish.</title>
        <authorList>
            <person name="Rivera-Colon A.G."/>
            <person name="Rayamajhi N."/>
            <person name="Minhas B.F."/>
            <person name="Madrigal G."/>
            <person name="Bilyk K.T."/>
            <person name="Yoon V."/>
            <person name="Hune M."/>
            <person name="Gregory S."/>
            <person name="Cheng C.H.C."/>
            <person name="Catchen J.M."/>
        </authorList>
    </citation>
    <scope>NUCLEOTIDE SEQUENCE [LARGE SCALE GENOMIC DNA]</scope>
    <source>
        <strain evidence="1">JMC-PN-2008</strain>
    </source>
</reference>
<comment type="caution">
    <text evidence="1">The sequence shown here is derived from an EMBL/GenBank/DDBJ whole genome shotgun (WGS) entry which is preliminary data.</text>
</comment>
<gene>
    <name evidence="1" type="ORF">PBY51_002150</name>
</gene>
<evidence type="ECO:0000313" key="2">
    <source>
        <dbReference type="Proteomes" id="UP001346869"/>
    </source>
</evidence>
<evidence type="ECO:0000313" key="1">
    <source>
        <dbReference type="EMBL" id="KAK5851347.1"/>
    </source>
</evidence>